<evidence type="ECO:0000313" key="1">
    <source>
        <dbReference type="EMBL" id="KZF26763.1"/>
    </source>
</evidence>
<dbReference type="AlphaFoldDB" id="A0A165JXX2"/>
<keyword evidence="2" id="KW-1185">Reference proteome</keyword>
<accession>A0A165JXX2</accession>
<reference evidence="1 2" key="1">
    <citation type="journal article" date="2016" name="Fungal Biol.">
        <title>The genome of Xylona heveae provides a window into fungal endophytism.</title>
        <authorList>
            <person name="Gazis R."/>
            <person name="Kuo A."/>
            <person name="Riley R."/>
            <person name="LaButti K."/>
            <person name="Lipzen A."/>
            <person name="Lin J."/>
            <person name="Amirebrahimi M."/>
            <person name="Hesse C.N."/>
            <person name="Spatafora J.W."/>
            <person name="Henrissat B."/>
            <person name="Hainaut M."/>
            <person name="Grigoriev I.V."/>
            <person name="Hibbett D.S."/>
        </authorList>
    </citation>
    <scope>NUCLEOTIDE SEQUENCE [LARGE SCALE GENOMIC DNA]</scope>
    <source>
        <strain evidence="1 2">TC161</strain>
    </source>
</reference>
<name>A0A165JXX2_XYLHT</name>
<gene>
    <name evidence="1" type="ORF">L228DRAFT_243277</name>
</gene>
<dbReference type="RefSeq" id="XP_018192318.1">
    <property type="nucleotide sequence ID" value="XM_018331646.1"/>
</dbReference>
<organism evidence="1 2">
    <name type="scientific">Xylona heveae (strain CBS 132557 / TC161)</name>
    <dbReference type="NCBI Taxonomy" id="1328760"/>
    <lineage>
        <taxon>Eukaryota</taxon>
        <taxon>Fungi</taxon>
        <taxon>Dikarya</taxon>
        <taxon>Ascomycota</taxon>
        <taxon>Pezizomycotina</taxon>
        <taxon>Xylonomycetes</taxon>
        <taxon>Xylonales</taxon>
        <taxon>Xylonaceae</taxon>
        <taxon>Xylona</taxon>
    </lineage>
</organism>
<dbReference type="GeneID" id="28896783"/>
<dbReference type="Proteomes" id="UP000076632">
    <property type="component" value="Unassembled WGS sequence"/>
</dbReference>
<feature type="non-terminal residue" evidence="1">
    <location>
        <position position="53"/>
    </location>
</feature>
<protein>
    <submittedName>
        <fullName evidence="1">Uncharacterized protein</fullName>
    </submittedName>
</protein>
<evidence type="ECO:0000313" key="2">
    <source>
        <dbReference type="Proteomes" id="UP000076632"/>
    </source>
</evidence>
<proteinExistence type="predicted"/>
<dbReference type="EMBL" id="KV407454">
    <property type="protein sequence ID" value="KZF26763.1"/>
    <property type="molecule type" value="Genomic_DNA"/>
</dbReference>
<dbReference type="InParanoid" id="A0A165JXX2"/>
<sequence>MSIPLHSRYLYFALLIAIFIPLEAYRWPFASTRFTLFMNISKITITTTEYGRF</sequence>